<reference evidence="1 2" key="1">
    <citation type="submission" date="2018-09" db="EMBL/GenBank/DDBJ databases">
        <authorList>
            <person name="Le Fleche-Mateos A."/>
        </authorList>
    </citation>
    <scope>NUCLEOTIDE SEQUENCE [LARGE SCALE GENOMIC DNA]</scope>
    <source>
        <strain evidence="1 2">DSM 27399</strain>
    </source>
</reference>
<dbReference type="EMBL" id="RAHH01000060">
    <property type="protein sequence ID" value="RJT31504.1"/>
    <property type="molecule type" value="Genomic_DNA"/>
</dbReference>
<comment type="caution">
    <text evidence="1">The sequence shown here is derived from an EMBL/GenBank/DDBJ whole genome shotgun (WGS) entry which is preliminary data.</text>
</comment>
<gene>
    <name evidence="1" type="ORF">D6C13_24910</name>
</gene>
<organism evidence="1 2">
    <name type="scientific">Rahnella woolbedingensis</name>
    <dbReference type="NCBI Taxonomy" id="1510574"/>
    <lineage>
        <taxon>Bacteria</taxon>
        <taxon>Pseudomonadati</taxon>
        <taxon>Pseudomonadota</taxon>
        <taxon>Gammaproteobacteria</taxon>
        <taxon>Enterobacterales</taxon>
        <taxon>Yersiniaceae</taxon>
        <taxon>Rahnella</taxon>
    </lineage>
</organism>
<protein>
    <submittedName>
        <fullName evidence="1">Uncharacterized protein</fullName>
    </submittedName>
</protein>
<dbReference type="Proteomes" id="UP000284908">
    <property type="component" value="Unassembled WGS sequence"/>
</dbReference>
<name>A0A419N1Z1_9GAMM</name>
<sequence length="67" mass="7900">MHERPKRKILTGGKKSYLKSYSFPGHFETRLYQNRILIHLSEFFISLDVNPLYCRQIAGTLTKEEAQ</sequence>
<keyword evidence="2" id="KW-1185">Reference proteome</keyword>
<accession>A0A419N1Z1</accession>
<evidence type="ECO:0000313" key="1">
    <source>
        <dbReference type="EMBL" id="RJT31504.1"/>
    </source>
</evidence>
<dbReference type="AlphaFoldDB" id="A0A419N1Z1"/>
<proteinExistence type="predicted"/>
<evidence type="ECO:0000313" key="2">
    <source>
        <dbReference type="Proteomes" id="UP000284908"/>
    </source>
</evidence>